<reference evidence="1 2" key="1">
    <citation type="submission" date="2019-02" db="EMBL/GenBank/DDBJ databases">
        <title>Genomic Encyclopedia of Archaeal and Bacterial Type Strains, Phase II (KMG-II): from individual species to whole genera.</title>
        <authorList>
            <person name="Goeker M."/>
        </authorList>
    </citation>
    <scope>NUCLEOTIDE SEQUENCE [LARGE SCALE GENOMIC DNA]</scope>
    <source>
        <strain evidence="1 2">DSM 18101</strain>
    </source>
</reference>
<dbReference type="Proteomes" id="UP000292958">
    <property type="component" value="Unassembled WGS sequence"/>
</dbReference>
<evidence type="ECO:0000313" key="1">
    <source>
        <dbReference type="EMBL" id="RZU39180.1"/>
    </source>
</evidence>
<keyword evidence="2" id="KW-1185">Reference proteome</keyword>
<sequence length="178" mass="20039">MEGCLAEGTGVVRKMLRKIFLVFTALCSSWNRHCWITCWGAVQLCSGDALGGNLKDIEQLVEEVDLVPHVRLAREALASVYHPRHFKALNRKRRPSSSSESVQRLILRGTRCGCVLASLSVRPSQPSANLEQLLDEHCPASYEGAQQLSLPFITQLQQRVILRHDAECQCDTRRLCRK</sequence>
<organism evidence="1 2">
    <name type="scientific">Edaphobacter modestus</name>
    <dbReference type="NCBI Taxonomy" id="388466"/>
    <lineage>
        <taxon>Bacteria</taxon>
        <taxon>Pseudomonadati</taxon>
        <taxon>Acidobacteriota</taxon>
        <taxon>Terriglobia</taxon>
        <taxon>Terriglobales</taxon>
        <taxon>Acidobacteriaceae</taxon>
        <taxon>Edaphobacter</taxon>
    </lineage>
</organism>
<protein>
    <submittedName>
        <fullName evidence="1">Uncharacterized protein</fullName>
    </submittedName>
</protein>
<gene>
    <name evidence="1" type="ORF">BDD14_0528</name>
</gene>
<proteinExistence type="predicted"/>
<name>A0A4Q7YP31_9BACT</name>
<dbReference type="AlphaFoldDB" id="A0A4Q7YP31"/>
<evidence type="ECO:0000313" key="2">
    <source>
        <dbReference type="Proteomes" id="UP000292958"/>
    </source>
</evidence>
<dbReference type="EMBL" id="SHKW01000001">
    <property type="protein sequence ID" value="RZU39180.1"/>
    <property type="molecule type" value="Genomic_DNA"/>
</dbReference>
<comment type="caution">
    <text evidence="1">The sequence shown here is derived from an EMBL/GenBank/DDBJ whole genome shotgun (WGS) entry which is preliminary data.</text>
</comment>
<accession>A0A4Q7YP31</accession>